<dbReference type="Proteomes" id="UP000198228">
    <property type="component" value="Chromosome I"/>
</dbReference>
<evidence type="ECO:0000313" key="2">
    <source>
        <dbReference type="EMBL" id="SCE93028.1"/>
    </source>
</evidence>
<evidence type="ECO:0000256" key="1">
    <source>
        <dbReference type="SAM" id="MobiDB-lite"/>
    </source>
</evidence>
<gene>
    <name evidence="2" type="ORF">GA0074696_1723</name>
</gene>
<organism evidence="2 3">
    <name type="scientific">Micromonospora purpureochromogenes</name>
    <dbReference type="NCBI Taxonomy" id="47872"/>
    <lineage>
        <taxon>Bacteria</taxon>
        <taxon>Bacillati</taxon>
        <taxon>Actinomycetota</taxon>
        <taxon>Actinomycetes</taxon>
        <taxon>Micromonosporales</taxon>
        <taxon>Micromonosporaceae</taxon>
        <taxon>Micromonospora</taxon>
    </lineage>
</organism>
<name>A0A1C4W9Z9_9ACTN</name>
<dbReference type="EMBL" id="LT607410">
    <property type="protein sequence ID" value="SCE93028.1"/>
    <property type="molecule type" value="Genomic_DNA"/>
</dbReference>
<dbReference type="AlphaFoldDB" id="A0A1C4W9Z9"/>
<evidence type="ECO:0000313" key="3">
    <source>
        <dbReference type="Proteomes" id="UP000198228"/>
    </source>
</evidence>
<sequence length="75" mass="8143">MARPPAISEWRSRRTSSRFSPGATTVRVTSSESGKLTTLTAYFGWPHQGFTETDAATVLGGARIAGDLTRPESWD</sequence>
<reference evidence="2 3" key="1">
    <citation type="submission" date="2016-06" db="EMBL/GenBank/DDBJ databases">
        <authorList>
            <person name="Kjaerup R.B."/>
            <person name="Dalgaard T.S."/>
            <person name="Juul-Madsen H.R."/>
        </authorList>
    </citation>
    <scope>NUCLEOTIDE SEQUENCE [LARGE SCALE GENOMIC DNA]</scope>
    <source>
        <strain evidence="2 3">DSM 43821</strain>
    </source>
</reference>
<feature type="region of interest" description="Disordered" evidence="1">
    <location>
        <begin position="1"/>
        <end position="26"/>
    </location>
</feature>
<proteinExistence type="predicted"/>
<protein>
    <submittedName>
        <fullName evidence="2">Uncharacterized protein</fullName>
    </submittedName>
</protein>
<accession>A0A1C4W9Z9</accession>
<feature type="compositionally biased region" description="Polar residues" evidence="1">
    <location>
        <begin position="17"/>
        <end position="26"/>
    </location>
</feature>